<protein>
    <recommendedName>
        <fullName evidence="3">RAVE complex protein Rav1 C-terminal domain-containing protein</fullName>
    </recommendedName>
</protein>
<accession>A0A397HUT8</accession>
<keyword evidence="5" id="KW-1185">Reference proteome</keyword>
<evidence type="ECO:0000313" key="5">
    <source>
        <dbReference type="Proteomes" id="UP000266861"/>
    </source>
</evidence>
<dbReference type="PANTHER" id="PTHR13950">
    <property type="entry name" value="RABCONNECTIN-RELATED"/>
    <property type="match status" value="1"/>
</dbReference>
<dbReference type="SMART" id="SM00320">
    <property type="entry name" value="WD40"/>
    <property type="match status" value="4"/>
</dbReference>
<dbReference type="STRING" id="1348612.A0A397HUT8"/>
<proteinExistence type="predicted"/>
<dbReference type="InterPro" id="IPR022033">
    <property type="entry name" value="Rav1p_C"/>
</dbReference>
<name>A0A397HUT8_9GLOM</name>
<dbReference type="PANTHER" id="PTHR13950:SF9">
    <property type="entry name" value="RABCONNECTIN-3A"/>
    <property type="match status" value="1"/>
</dbReference>
<feature type="transmembrane region" description="Helical" evidence="2">
    <location>
        <begin position="1490"/>
        <end position="1510"/>
    </location>
</feature>
<dbReference type="Gene3D" id="2.130.10.10">
    <property type="entry name" value="YVTN repeat-like/Quinoprotein amine dehydrogenase"/>
    <property type="match status" value="2"/>
</dbReference>
<evidence type="ECO:0000259" key="3">
    <source>
        <dbReference type="Pfam" id="PF12234"/>
    </source>
</evidence>
<reference evidence="4 5" key="1">
    <citation type="submission" date="2018-08" db="EMBL/GenBank/DDBJ databases">
        <title>Genome and evolution of the arbuscular mycorrhizal fungus Diversispora epigaea (formerly Glomus versiforme) and its bacterial endosymbionts.</title>
        <authorList>
            <person name="Sun X."/>
            <person name="Fei Z."/>
            <person name="Harrison M."/>
        </authorList>
    </citation>
    <scope>NUCLEOTIDE SEQUENCE [LARGE SCALE GENOMIC DNA]</scope>
    <source>
        <strain evidence="4 5">IT104</strain>
    </source>
</reference>
<evidence type="ECO:0000256" key="2">
    <source>
        <dbReference type="SAM" id="Phobius"/>
    </source>
</evidence>
<dbReference type="GO" id="GO:0007035">
    <property type="term" value="P:vacuolar acidification"/>
    <property type="evidence" value="ECO:0007669"/>
    <property type="project" value="TreeGrafter"/>
</dbReference>
<sequence>MTINHGKSNGNIQSFHISHWEKIRYLSYCSGDKIIIYNGNSEEHIQTIGISEFLSKVDSGEPLGNKINSVEMSENDGKIAITIGINVLVFYPQVNKEMTVQWKLMKILKHDYPVFCTSWATGPLLVGGESLTLWEHTSSNYDMMKWTKIWEQKVSSKLILVQFSPDSTLFATMGECDRLLKIWWNSSNNESKERKYNFNYLPHPRAVTNFTWRKGPLEQKNSTGSNIILTMCKDGVCRIWAATNPEEPYNLYISTVVDPSQSLVTLQSSEEEDICSQDPDCFTPIHWIHSKEFLTSLRISMEAFNSDENDKAIIIGSGLRKLSNLANDTPDLLYQIQRDGSMIIWGIRNIYCRPRRIPKVLVLLRIAQAIPISEVEYFFGNTATFYENYTDNTATDYLKSSVELMIVSQSPHGHINKYSIRLVDVFDNLQSTTSLQLKYSWTGHHSNIKSIIKAPGGNNFISLAKDGETILWNILTPELQHDKRIGPSIIEKSSVFMNSRIKNTCVFLNGNYLAAYDGTQIAIFSYENNNYSRQIAVLEDYDPFFELTLLFSFQNKIETLLTTFIAGVSSQKNMIFLWNIIENERGFSPQINFISRSSLPMMNEKNNNNKIIMAIAVEQWAGINARNYPSSDFNHPVLLTFSSNDGYIRYWQCIITNKKIKLSTKIWMEEVKFYIGEEIPKLIKCGPQGKVAVVLKTSIGDEMTIWECITKRLPPAKDFITVFSEEIIDIDWLFTSNAELVLAVSTSRKILIYTQLRKHYVSKGAKWILFSKISMPDNVPLSISGVSWGNEGSLIVASGNQLRCYSKWLSDESAYKVSQITGVNKSFPTLFHVVDHLNGPLPHHHPTLLLQHILWGKMDLVKQILVHLYKCLKVLINSDKPVLKILPLPFDKLLEDDASTISINSNRYSLLFGEDSDDERSHETVLNFTEDVADFLSEQLKIISLPDLSPVEQAQLLALIDTIIQVEGQKRSLDENGVRYVLFMRRFHYLNRVTNRVTLPTTVRSPGLSYRDMNWALHSDSQDLLIEYSMAASGGKFLWKDARVHGIFLWIRSNEIVRQQMEILARNHYMSKDERDPTDCSFFYMALRKRKLLSGLWRTANHHKEQSIMLKFLANDFDEPRWKTCALKNAYALLGKQRFEYAAAFFLLGDKLKDAVNVCLKHLDDFQLAVAICRVYEGDDGIVLKSVFEEYIIPLAISTGDRWLASLAFWFLGQRDRAVKAIMAPLETLSTLSNNSSSTQSSTSLPSSLIPTESPDAALIVLYKQLKEKSIQTLRGASEISPETEYFFVLRSIFAYDRMGCPLLALHLVRTWKFTPESMIKNPRHILKSRKRNTVFDIPILDNDSRISSGFVNFDNWSWNNNNNNNNNYDDDDDNELISSPISTNIKFDFPNNYNYSNSPVTSPTSPINEDIIWGKRDEKGEFHENGNMENTSLLDDIDFNDYKVALIKRLLQQFLDAITIISEDRELFENSSYFGDYINRIEHGLKIKLFIIQFILFLTINFLIFTRCLETDSFELLKYFQSHRLD</sequence>
<dbReference type="EMBL" id="PQFF01000277">
    <property type="protein sequence ID" value="RHZ66999.1"/>
    <property type="molecule type" value="Genomic_DNA"/>
</dbReference>
<keyword evidence="2" id="KW-0472">Membrane</keyword>
<dbReference type="InterPro" id="IPR001680">
    <property type="entry name" value="WD40_rpt"/>
</dbReference>
<dbReference type="InterPro" id="IPR036322">
    <property type="entry name" value="WD40_repeat_dom_sf"/>
</dbReference>
<dbReference type="InterPro" id="IPR015943">
    <property type="entry name" value="WD40/YVTN_repeat-like_dom_sf"/>
</dbReference>
<dbReference type="Pfam" id="PF12234">
    <property type="entry name" value="Rav1p_C"/>
    <property type="match status" value="1"/>
</dbReference>
<feature type="domain" description="RAVE complex protein Rav1 C-terminal" evidence="3">
    <location>
        <begin position="647"/>
        <end position="1308"/>
    </location>
</feature>
<dbReference type="PROSITE" id="PS50082">
    <property type="entry name" value="WD_REPEATS_2"/>
    <property type="match status" value="1"/>
</dbReference>
<comment type="caution">
    <text evidence="4">The sequence shown here is derived from an EMBL/GenBank/DDBJ whole genome shotgun (WGS) entry which is preliminary data.</text>
</comment>
<keyword evidence="2" id="KW-1133">Transmembrane helix</keyword>
<dbReference type="OrthoDB" id="342131at2759"/>
<keyword evidence="1" id="KW-0853">WD repeat</keyword>
<keyword evidence="2" id="KW-0812">Transmembrane</keyword>
<dbReference type="SUPFAM" id="SSF50978">
    <property type="entry name" value="WD40 repeat-like"/>
    <property type="match status" value="1"/>
</dbReference>
<dbReference type="Proteomes" id="UP000266861">
    <property type="component" value="Unassembled WGS sequence"/>
</dbReference>
<dbReference type="GO" id="GO:0043291">
    <property type="term" value="C:RAVE complex"/>
    <property type="evidence" value="ECO:0007669"/>
    <property type="project" value="TreeGrafter"/>
</dbReference>
<evidence type="ECO:0000313" key="4">
    <source>
        <dbReference type="EMBL" id="RHZ66999.1"/>
    </source>
</evidence>
<dbReference type="InterPro" id="IPR052208">
    <property type="entry name" value="DmX-like/RAVE_component"/>
</dbReference>
<evidence type="ECO:0000256" key="1">
    <source>
        <dbReference type="PROSITE-ProRule" id="PRU00221"/>
    </source>
</evidence>
<gene>
    <name evidence="4" type="ORF">Glove_303g25</name>
</gene>
<organism evidence="4 5">
    <name type="scientific">Diversispora epigaea</name>
    <dbReference type="NCBI Taxonomy" id="1348612"/>
    <lineage>
        <taxon>Eukaryota</taxon>
        <taxon>Fungi</taxon>
        <taxon>Fungi incertae sedis</taxon>
        <taxon>Mucoromycota</taxon>
        <taxon>Glomeromycotina</taxon>
        <taxon>Glomeromycetes</taxon>
        <taxon>Diversisporales</taxon>
        <taxon>Diversisporaceae</taxon>
        <taxon>Diversispora</taxon>
    </lineage>
</organism>
<feature type="repeat" description="WD" evidence="1">
    <location>
        <begin position="441"/>
        <end position="482"/>
    </location>
</feature>